<comment type="caution">
    <text evidence="3">The sequence shown here is derived from an EMBL/GenBank/DDBJ whole genome shotgun (WGS) entry which is preliminary data.</text>
</comment>
<name>A0AAV8YVP9_9CUCU</name>
<reference evidence="3" key="1">
    <citation type="journal article" date="2023" name="Insect Mol. Biol.">
        <title>Genome sequencing provides insights into the evolution of gene families encoding plant cell wall-degrading enzymes in longhorned beetles.</title>
        <authorList>
            <person name="Shin N.R."/>
            <person name="Okamura Y."/>
            <person name="Kirsch R."/>
            <person name="Pauchet Y."/>
        </authorList>
    </citation>
    <scope>NUCLEOTIDE SEQUENCE</scope>
    <source>
        <strain evidence="3">AMC_N1</strain>
    </source>
</reference>
<accession>A0AAV8YVP9</accession>
<keyword evidence="1" id="KW-0880">Kelch repeat</keyword>
<dbReference type="Proteomes" id="UP001162162">
    <property type="component" value="Unassembled WGS sequence"/>
</dbReference>
<dbReference type="InterPro" id="IPR015915">
    <property type="entry name" value="Kelch-typ_b-propeller"/>
</dbReference>
<dbReference type="AlphaFoldDB" id="A0AAV8YVP9"/>
<proteinExistence type="predicted"/>
<evidence type="ECO:0008006" key="5">
    <source>
        <dbReference type="Google" id="ProtNLM"/>
    </source>
</evidence>
<dbReference type="Pfam" id="PF24681">
    <property type="entry name" value="Kelch_KLHDC2_KLHL20_DRC7"/>
    <property type="match status" value="1"/>
</dbReference>
<sequence length="441" mass="50356">MYSKCFGYLLKKLFRIICMAISRMCSSESDRNNKVCAYAFKAFQYEKIVPVLGSKIPFPRSGHRIGADSSNFYSFGGYNPLARDEVEHHEDDDFWVQSYPLFQELWKFNFASKQWTRFRNSETLPMELASNALVLHRNILMVYLCVYGGTGSPFGIRCSNQLYVCKVNDENGLMVEVNTTGQLPLPLYGQALIFHNDYLYTIGGTTGLSYTCDIHRLNIKTMNWEIVYVCNGQGEYEPKGRYRHEVGFDGRNIYVLGGGTTEEAYDFQYIPSFDIEKYTWFRQKTVRDNSKVLSRFPGARRCHGAVQISYDAGVQVFITGGHDGENIFHDLWRLDLISYRWTCPRLAGCRSRRTSTRRLCRRRAGSTSSAATTASTRMCAEATTSTRPGCASRSWSEMCWEAVLFYCPHINGCRSEDLIDIGLPRHFVQRLGNGEPSKVAN</sequence>
<protein>
    <recommendedName>
        <fullName evidence="5">Kelch domain-containing protein 10</fullName>
    </recommendedName>
</protein>
<evidence type="ECO:0000313" key="4">
    <source>
        <dbReference type="Proteomes" id="UP001162162"/>
    </source>
</evidence>
<dbReference type="Gene3D" id="2.120.10.80">
    <property type="entry name" value="Kelch-type beta propeller"/>
    <property type="match status" value="2"/>
</dbReference>
<keyword evidence="2" id="KW-0677">Repeat</keyword>
<dbReference type="SUPFAM" id="SSF117281">
    <property type="entry name" value="Kelch motif"/>
    <property type="match status" value="1"/>
</dbReference>
<keyword evidence="4" id="KW-1185">Reference proteome</keyword>
<dbReference type="PANTHER" id="PTHR46428:SF1">
    <property type="entry name" value="KELCH DOMAIN-CONTAINING PROTEIN 10"/>
    <property type="match status" value="1"/>
</dbReference>
<organism evidence="3 4">
    <name type="scientific">Aromia moschata</name>
    <dbReference type="NCBI Taxonomy" id="1265417"/>
    <lineage>
        <taxon>Eukaryota</taxon>
        <taxon>Metazoa</taxon>
        <taxon>Ecdysozoa</taxon>
        <taxon>Arthropoda</taxon>
        <taxon>Hexapoda</taxon>
        <taxon>Insecta</taxon>
        <taxon>Pterygota</taxon>
        <taxon>Neoptera</taxon>
        <taxon>Endopterygota</taxon>
        <taxon>Coleoptera</taxon>
        <taxon>Polyphaga</taxon>
        <taxon>Cucujiformia</taxon>
        <taxon>Chrysomeloidea</taxon>
        <taxon>Cerambycidae</taxon>
        <taxon>Cerambycinae</taxon>
        <taxon>Callichromatini</taxon>
        <taxon>Aromia</taxon>
    </lineage>
</organism>
<dbReference type="FunFam" id="2.120.10.80:FF:000162">
    <property type="entry name" value="Kelch domain-containing protein 10 homolog"/>
    <property type="match status" value="1"/>
</dbReference>
<evidence type="ECO:0000313" key="3">
    <source>
        <dbReference type="EMBL" id="KAJ8954747.1"/>
    </source>
</evidence>
<dbReference type="EMBL" id="JAPWTK010000045">
    <property type="protein sequence ID" value="KAJ8954747.1"/>
    <property type="molecule type" value="Genomic_DNA"/>
</dbReference>
<evidence type="ECO:0000256" key="2">
    <source>
        <dbReference type="ARBA" id="ARBA00022737"/>
    </source>
</evidence>
<dbReference type="InterPro" id="IPR052125">
    <property type="entry name" value="KLHDC10"/>
</dbReference>
<dbReference type="PANTHER" id="PTHR46428">
    <property type="entry name" value="KELCH DOMAIN-CONTAINING PROTEIN 10"/>
    <property type="match status" value="1"/>
</dbReference>
<dbReference type="GO" id="GO:0032874">
    <property type="term" value="P:positive regulation of stress-activated MAPK cascade"/>
    <property type="evidence" value="ECO:0007669"/>
    <property type="project" value="TreeGrafter"/>
</dbReference>
<gene>
    <name evidence="3" type="ORF">NQ318_011442</name>
</gene>
<evidence type="ECO:0000256" key="1">
    <source>
        <dbReference type="ARBA" id="ARBA00022441"/>
    </source>
</evidence>